<keyword evidence="3" id="KW-1185">Reference proteome</keyword>
<protein>
    <recommendedName>
        <fullName evidence="4">PH domain-containing protein</fullName>
    </recommendedName>
</protein>
<name>A0A482XKQ2_LAOST</name>
<evidence type="ECO:0008006" key="4">
    <source>
        <dbReference type="Google" id="ProtNLM"/>
    </source>
</evidence>
<sequence length="142" mass="15754">MPVDVACSSGARFFEKIGYTQHNVEEMDGYLTLVGPGKVKQAVHVKVYRTSLEHFAAVYPQKKICRPLGVINLRNTCVERLQGDPEIAGFTVRQRGYDTTTCITFICEAPREIDAWLAAFASCTSPTVHQTSLPSVLEDEES</sequence>
<dbReference type="SMR" id="A0A482XKQ2"/>
<reference evidence="1" key="2">
    <citation type="submission" date="2019-02" db="EMBL/GenBank/DDBJ databases">
        <authorList>
            <person name="Zhu J."/>
            <person name="Jiang F."/>
            <person name="Wang X."/>
            <person name="Yang P."/>
            <person name="Bao Y."/>
            <person name="Zhao W."/>
            <person name="Wang W."/>
            <person name="Lu H."/>
            <person name="Wang Q."/>
            <person name="Cui N."/>
            <person name="Li J."/>
            <person name="Chen X."/>
            <person name="Luo L."/>
            <person name="Yu J."/>
            <person name="Kang L."/>
            <person name="Cui F."/>
        </authorList>
    </citation>
    <scope>NUCLEOTIDE SEQUENCE</scope>
    <source>
        <strain evidence="1">Lst14</strain>
        <tissue evidence="1">Whole body</tissue>
    </source>
</reference>
<dbReference type="EMBL" id="QKKF02005893">
    <property type="protein sequence ID" value="RZF46543.1"/>
    <property type="molecule type" value="Genomic_DNA"/>
</dbReference>
<evidence type="ECO:0000313" key="3">
    <source>
        <dbReference type="Proteomes" id="UP000291343"/>
    </source>
</evidence>
<evidence type="ECO:0000313" key="2">
    <source>
        <dbReference type="EMBL" id="RZF46543.1"/>
    </source>
</evidence>
<dbReference type="InParanoid" id="A0A482XKQ2"/>
<dbReference type="AlphaFoldDB" id="A0A482XKQ2"/>
<accession>A0A482XKQ2</accession>
<proteinExistence type="predicted"/>
<comment type="caution">
    <text evidence="1">The sequence shown here is derived from an EMBL/GenBank/DDBJ whole genome shotgun (WGS) entry which is preliminary data.</text>
</comment>
<reference evidence="1 3" key="1">
    <citation type="journal article" date="2017" name="Gigascience">
        <title>Genome sequence of the small brown planthopper, Laodelphax striatellus.</title>
        <authorList>
            <person name="Zhu J."/>
            <person name="Jiang F."/>
            <person name="Wang X."/>
            <person name="Yang P."/>
            <person name="Bao Y."/>
            <person name="Zhao W."/>
            <person name="Wang W."/>
            <person name="Lu H."/>
            <person name="Wang Q."/>
            <person name="Cui N."/>
            <person name="Li J."/>
            <person name="Chen X."/>
            <person name="Luo L."/>
            <person name="Yu J."/>
            <person name="Kang L."/>
            <person name="Cui F."/>
        </authorList>
    </citation>
    <scope>NUCLEOTIDE SEQUENCE [LARGE SCALE GENOMIC DNA]</scope>
    <source>
        <strain evidence="1">Lst14</strain>
        <tissue evidence="1">Whole body</tissue>
    </source>
</reference>
<dbReference type="Proteomes" id="UP000291343">
    <property type="component" value="Unassembled WGS sequence"/>
</dbReference>
<dbReference type="EMBL" id="QKKF02007778">
    <property type="protein sequence ID" value="RZF45868.1"/>
    <property type="molecule type" value="Genomic_DNA"/>
</dbReference>
<dbReference type="OrthoDB" id="6538124at2759"/>
<organism evidence="1 3">
    <name type="scientific">Laodelphax striatellus</name>
    <name type="common">Small brown planthopper</name>
    <name type="synonym">Delphax striatella</name>
    <dbReference type="NCBI Taxonomy" id="195883"/>
    <lineage>
        <taxon>Eukaryota</taxon>
        <taxon>Metazoa</taxon>
        <taxon>Ecdysozoa</taxon>
        <taxon>Arthropoda</taxon>
        <taxon>Hexapoda</taxon>
        <taxon>Insecta</taxon>
        <taxon>Pterygota</taxon>
        <taxon>Neoptera</taxon>
        <taxon>Paraneoptera</taxon>
        <taxon>Hemiptera</taxon>
        <taxon>Auchenorrhyncha</taxon>
        <taxon>Fulgoroidea</taxon>
        <taxon>Delphacidae</taxon>
        <taxon>Criomorphinae</taxon>
        <taxon>Laodelphax</taxon>
    </lineage>
</organism>
<evidence type="ECO:0000313" key="1">
    <source>
        <dbReference type="EMBL" id="RZF45868.1"/>
    </source>
</evidence>
<dbReference type="SUPFAM" id="SSF50729">
    <property type="entry name" value="PH domain-like"/>
    <property type="match status" value="1"/>
</dbReference>
<gene>
    <name evidence="2" type="ORF">LSTR_LSTR013073</name>
    <name evidence="1" type="ORF">LSTR_LSTR014103</name>
</gene>